<dbReference type="InterPro" id="IPR036974">
    <property type="entry name" value="PUA_sf"/>
</dbReference>
<dbReference type="Pfam" id="PF17785">
    <property type="entry name" value="PUA_3"/>
    <property type="match status" value="1"/>
</dbReference>
<dbReference type="CDD" id="cd02440">
    <property type="entry name" value="AdoMet_MTases"/>
    <property type="match status" value="1"/>
</dbReference>
<keyword evidence="12" id="KW-1185">Reference proteome</keyword>
<evidence type="ECO:0000256" key="3">
    <source>
        <dbReference type="ARBA" id="ARBA00022552"/>
    </source>
</evidence>
<dbReference type="GO" id="GO:0008168">
    <property type="term" value="F:methyltransferase activity"/>
    <property type="evidence" value="ECO:0007669"/>
    <property type="project" value="UniProtKB-KW"/>
</dbReference>
<gene>
    <name evidence="11" type="primary">rlmI</name>
    <name evidence="10" type="ORF">Lmor_0649</name>
    <name evidence="11" type="ORF">NCTC12239_02006</name>
</gene>
<keyword evidence="4 11" id="KW-0489">Methyltransferase</keyword>
<dbReference type="GO" id="GO:0006364">
    <property type="term" value="P:rRNA processing"/>
    <property type="evidence" value="ECO:0007669"/>
    <property type="project" value="UniProtKB-KW"/>
</dbReference>
<comment type="subcellular location">
    <subcellularLocation>
        <location evidence="1">Cytoplasm</location>
    </subcellularLocation>
</comment>
<evidence type="ECO:0000256" key="1">
    <source>
        <dbReference type="ARBA" id="ARBA00004496"/>
    </source>
</evidence>
<dbReference type="Gene3D" id="3.40.50.150">
    <property type="entry name" value="Vaccinia Virus protein VP39"/>
    <property type="match status" value="1"/>
</dbReference>
<name>A0A378JWG7_9GAMM</name>
<protein>
    <submittedName>
        <fullName evidence="11">SAM-dependent methyltransferase</fullName>
        <ecNumber evidence="11">2.1.1.191</ecNumber>
    </submittedName>
</protein>
<keyword evidence="5 11" id="KW-0808">Transferase</keyword>
<dbReference type="EMBL" id="LNYN01000013">
    <property type="protein sequence ID" value="KTD37457.1"/>
    <property type="molecule type" value="Genomic_DNA"/>
</dbReference>
<dbReference type="InterPro" id="IPR041532">
    <property type="entry name" value="RlmI-like_PUA"/>
</dbReference>
<evidence type="ECO:0000256" key="5">
    <source>
        <dbReference type="ARBA" id="ARBA00022679"/>
    </source>
</evidence>
<evidence type="ECO:0000313" key="11">
    <source>
        <dbReference type="EMBL" id="STX63065.1"/>
    </source>
</evidence>
<dbReference type="PANTHER" id="PTHR42873:SF1">
    <property type="entry name" value="S-ADENOSYLMETHIONINE-DEPENDENT METHYLTRANSFERASE DOMAIN-CONTAINING PROTEIN"/>
    <property type="match status" value="1"/>
</dbReference>
<dbReference type="Pfam" id="PF10672">
    <property type="entry name" value="Methyltrans_SAM"/>
    <property type="match status" value="1"/>
</dbReference>
<sequence>MSAKIFLVATKQNTVLRGHPWIFPKAIARNIGKLVTGHLVAIHGAEEEYIGVGVYNEHSLYRVRVLALANEPFDKSNYKSIISHRLLQAQRVRQSLNLPSEQTTAYRLFNSEADGLSGLTIDRFNQITVISSSAYWVELNKELISQVLHELLPNDQLIWISQNKPLAQDGWKNVDDREIKQTAEVLEEGIKFQVEFAHAQKTGLFIDQRENHKRIAGLSRGKSLLDLYSYTGGFALHAAKAGATRVTAVDSSAQAINQAKHNAELNDISTIDFIEADARDYLVKAGEYDIVVLDPPKLVPSQRHVQKAKNYYRFLHREVFKHMKEGSLLMTCNCSSALSSQEFCSLVSAQAGAVGKQVRILGVYGPASCHPTLASFPEGNYLTAVLFAVV</sequence>
<dbReference type="CDD" id="cd21153">
    <property type="entry name" value="PUA_RlmI"/>
    <property type="match status" value="1"/>
</dbReference>
<dbReference type="AlphaFoldDB" id="A0A378JWG7"/>
<dbReference type="Proteomes" id="UP000054985">
    <property type="component" value="Unassembled WGS sequence"/>
</dbReference>
<dbReference type="InterPro" id="IPR029063">
    <property type="entry name" value="SAM-dependent_MTases_sf"/>
</dbReference>
<evidence type="ECO:0000313" key="10">
    <source>
        <dbReference type="EMBL" id="KTD37457.1"/>
    </source>
</evidence>
<evidence type="ECO:0000313" key="13">
    <source>
        <dbReference type="Proteomes" id="UP000254040"/>
    </source>
</evidence>
<keyword evidence="2" id="KW-0963">Cytoplasm</keyword>
<dbReference type="STRING" id="39962.Lmor_0649"/>
<proteinExistence type="inferred from homology"/>
<dbReference type="GO" id="GO:0005737">
    <property type="term" value="C:cytoplasm"/>
    <property type="evidence" value="ECO:0007669"/>
    <property type="project" value="UniProtKB-SubCell"/>
</dbReference>
<feature type="domain" description="S-adenosylmethionine-dependent methyltransferase" evidence="8">
    <location>
        <begin position="178"/>
        <end position="339"/>
    </location>
</feature>
<evidence type="ECO:0000256" key="6">
    <source>
        <dbReference type="ARBA" id="ARBA00022691"/>
    </source>
</evidence>
<dbReference type="GO" id="GO:0003723">
    <property type="term" value="F:RNA binding"/>
    <property type="evidence" value="ECO:0007669"/>
    <property type="project" value="InterPro"/>
</dbReference>
<dbReference type="Gene3D" id="2.30.130.10">
    <property type="entry name" value="PUA domain"/>
    <property type="match status" value="1"/>
</dbReference>
<dbReference type="GO" id="GO:0032259">
    <property type="term" value="P:methylation"/>
    <property type="evidence" value="ECO:0007669"/>
    <property type="project" value="UniProtKB-KW"/>
</dbReference>
<dbReference type="PANTHER" id="PTHR42873">
    <property type="entry name" value="RIBOSOMAL RNA LARGE SUBUNIT METHYLTRANSFERASE"/>
    <property type="match status" value="1"/>
</dbReference>
<keyword evidence="6" id="KW-0949">S-adenosyl-L-methionine</keyword>
<evidence type="ECO:0000256" key="4">
    <source>
        <dbReference type="ARBA" id="ARBA00022603"/>
    </source>
</evidence>
<comment type="similarity">
    <text evidence="7">Belongs to the methyltransferase superfamily. RlmI family.</text>
</comment>
<dbReference type="Proteomes" id="UP000254040">
    <property type="component" value="Unassembled WGS sequence"/>
</dbReference>
<evidence type="ECO:0000313" key="12">
    <source>
        <dbReference type="Proteomes" id="UP000054985"/>
    </source>
</evidence>
<dbReference type="RefSeq" id="WP_028385038.1">
    <property type="nucleotide sequence ID" value="NZ_CAAAJG010000024.1"/>
</dbReference>
<dbReference type="SUPFAM" id="SSF88697">
    <property type="entry name" value="PUA domain-like"/>
    <property type="match status" value="1"/>
</dbReference>
<dbReference type="SUPFAM" id="SSF53335">
    <property type="entry name" value="S-adenosyl-L-methionine-dependent methyltransferases"/>
    <property type="match status" value="1"/>
</dbReference>
<evidence type="ECO:0000259" key="9">
    <source>
        <dbReference type="Pfam" id="PF17785"/>
    </source>
</evidence>
<keyword evidence="3" id="KW-0698">rRNA processing</keyword>
<dbReference type="EC" id="2.1.1.191" evidence="11"/>
<reference evidence="10 12" key="1">
    <citation type="submission" date="2015-11" db="EMBL/GenBank/DDBJ databases">
        <title>Genomic analysis of 38 Legionella species identifies large and diverse effector repertoires.</title>
        <authorList>
            <person name="Burstein D."/>
            <person name="Amaro F."/>
            <person name="Zusman T."/>
            <person name="Lifshitz Z."/>
            <person name="Cohen O."/>
            <person name="Gilbert J.A."/>
            <person name="Pupko T."/>
            <person name="Shuman H.A."/>
            <person name="Segal G."/>
        </authorList>
    </citation>
    <scope>NUCLEOTIDE SEQUENCE [LARGE SCALE GENOMIC DNA]</scope>
    <source>
        <strain evidence="10 12">ATCC 43877</strain>
    </source>
</reference>
<dbReference type="EMBL" id="UGOG01000001">
    <property type="protein sequence ID" value="STX63065.1"/>
    <property type="molecule type" value="Genomic_DNA"/>
</dbReference>
<dbReference type="InterPro" id="IPR015947">
    <property type="entry name" value="PUA-like_sf"/>
</dbReference>
<accession>A0A378JWG7</accession>
<dbReference type="Gene3D" id="3.30.750.80">
    <property type="entry name" value="RNA methyltransferase domain (HRMD) like"/>
    <property type="match status" value="1"/>
</dbReference>
<evidence type="ECO:0000259" key="8">
    <source>
        <dbReference type="Pfam" id="PF10672"/>
    </source>
</evidence>
<feature type="domain" description="RlmI-like PUA" evidence="9">
    <location>
        <begin position="10"/>
        <end position="66"/>
    </location>
</feature>
<dbReference type="InterPro" id="IPR019614">
    <property type="entry name" value="SAM-dep_methyl-trfase"/>
</dbReference>
<dbReference type="CDD" id="cd11572">
    <property type="entry name" value="RlmI_M_like"/>
    <property type="match status" value="1"/>
</dbReference>
<organism evidence="11 13">
    <name type="scientific">Legionella moravica</name>
    <dbReference type="NCBI Taxonomy" id="39962"/>
    <lineage>
        <taxon>Bacteria</taxon>
        <taxon>Pseudomonadati</taxon>
        <taxon>Pseudomonadota</taxon>
        <taxon>Gammaproteobacteria</taxon>
        <taxon>Legionellales</taxon>
        <taxon>Legionellaceae</taxon>
        <taxon>Legionella</taxon>
    </lineage>
</organism>
<dbReference type="OrthoDB" id="9805492at2"/>
<reference evidence="11 13" key="2">
    <citation type="submission" date="2018-06" db="EMBL/GenBank/DDBJ databases">
        <authorList>
            <consortium name="Pathogen Informatics"/>
            <person name="Doyle S."/>
        </authorList>
    </citation>
    <scope>NUCLEOTIDE SEQUENCE [LARGE SCALE GENOMIC DNA]</scope>
    <source>
        <strain evidence="11 13">NCTC12239</strain>
    </source>
</reference>
<evidence type="ECO:0000256" key="2">
    <source>
        <dbReference type="ARBA" id="ARBA00022490"/>
    </source>
</evidence>
<evidence type="ECO:0000256" key="7">
    <source>
        <dbReference type="ARBA" id="ARBA00038091"/>
    </source>
</evidence>